<evidence type="ECO:0000313" key="1">
    <source>
        <dbReference type="EMBL" id="RFF38151.1"/>
    </source>
</evidence>
<sequence>MSSSIDAAVSSRLAACCSVFIDWVIALMAEHAPLMAPALR</sequence>
<dbReference type="AlphaFoldDB" id="A0A3E1KHU4"/>
<protein>
    <submittedName>
        <fullName evidence="1">LysR family transcriptional regulator</fullName>
    </submittedName>
</protein>
<dbReference type="Proteomes" id="UP000259570">
    <property type="component" value="Unassembled WGS sequence"/>
</dbReference>
<evidence type="ECO:0000313" key="2">
    <source>
        <dbReference type="Proteomes" id="UP000259570"/>
    </source>
</evidence>
<accession>A0A3E1KHU4</accession>
<gene>
    <name evidence="1" type="ORF">DZD52_13900</name>
</gene>
<comment type="caution">
    <text evidence="1">The sequence shown here is derived from an EMBL/GenBank/DDBJ whole genome shotgun (WGS) entry which is preliminary data.</text>
</comment>
<reference evidence="1 2" key="1">
    <citation type="submission" date="2018-08" db="EMBL/GenBank/DDBJ databases">
        <title>Genome sequencing of X. nasturtii WHRI 8984.</title>
        <authorList>
            <person name="Studholme D.J."/>
            <person name="Mchugh J."/>
            <person name="Vicente J."/>
        </authorList>
    </citation>
    <scope>NUCLEOTIDE SEQUENCE [LARGE SCALE GENOMIC DNA]</scope>
    <source>
        <strain evidence="1 2">WHRI 8984</strain>
    </source>
</reference>
<proteinExistence type="predicted"/>
<dbReference type="EMBL" id="QUZM01000027">
    <property type="protein sequence ID" value="RFF38151.1"/>
    <property type="molecule type" value="Genomic_DNA"/>
</dbReference>
<organism evidence="1 2">
    <name type="scientific">Xanthomonas nasturtii</name>
    <dbReference type="NCBI Taxonomy" id="1843581"/>
    <lineage>
        <taxon>Bacteria</taxon>
        <taxon>Pseudomonadati</taxon>
        <taxon>Pseudomonadota</taxon>
        <taxon>Gammaproteobacteria</taxon>
        <taxon>Lysobacterales</taxon>
        <taxon>Lysobacteraceae</taxon>
        <taxon>Xanthomonas</taxon>
    </lineage>
</organism>
<name>A0A3E1KHU4_9XANT</name>